<reference evidence="2" key="1">
    <citation type="submission" date="2022-03" db="EMBL/GenBank/DDBJ databases">
        <authorList>
            <person name="Martin C."/>
        </authorList>
    </citation>
    <scope>NUCLEOTIDE SEQUENCE</scope>
</reference>
<accession>A0A8S4P6R1</accession>
<feature type="region of interest" description="Disordered" evidence="1">
    <location>
        <begin position="32"/>
        <end position="52"/>
    </location>
</feature>
<dbReference type="AlphaFoldDB" id="A0A8S4P6R1"/>
<sequence>KRSSNTNLSLYRTKRRRIGSNSTININVEGNKRKFISPDRGRRPTTPFPEVRWTPKKAHRRPVRHFKRKLFKETTNEIDKLTLLEGLLPNVLMYAEKHNISAELTMAFKAMANEQLPGDNIAMHLFFDVVRWFSLDNAHKMSYSPLSLTFWKVGSRLFHGKFMRFMRGQKLGGTLLSGNSEKGKLDPQTSQINFAVPNDSTLSSFTGFDSNIPKFLKPGIINEAIPMAKPDKTYVLSVDGKKLASGLTESHGDIDLFGHEDGKSLEELQSRIKSEINRAIDVSNQIKNRENQDADGLKEFIKIVSTRIRELRELSLKQSFALKKFKDKGGEDWKKGPLVFVISSITAHLHEVKNAVKELLELND</sequence>
<proteinExistence type="predicted"/>
<dbReference type="EMBL" id="CAIIXF020000007">
    <property type="protein sequence ID" value="CAH1789091.1"/>
    <property type="molecule type" value="Genomic_DNA"/>
</dbReference>
<feature type="compositionally biased region" description="Basic and acidic residues" evidence="1">
    <location>
        <begin position="32"/>
        <end position="42"/>
    </location>
</feature>
<dbReference type="Proteomes" id="UP000749559">
    <property type="component" value="Unassembled WGS sequence"/>
</dbReference>
<feature type="non-terminal residue" evidence="2">
    <location>
        <position position="1"/>
    </location>
</feature>
<gene>
    <name evidence="2" type="ORF">OFUS_LOCUS14507</name>
</gene>
<evidence type="ECO:0000313" key="2">
    <source>
        <dbReference type="EMBL" id="CAH1789091.1"/>
    </source>
</evidence>
<feature type="non-terminal residue" evidence="2">
    <location>
        <position position="364"/>
    </location>
</feature>
<evidence type="ECO:0000256" key="1">
    <source>
        <dbReference type="SAM" id="MobiDB-lite"/>
    </source>
</evidence>
<keyword evidence="3" id="KW-1185">Reference proteome</keyword>
<name>A0A8S4P6R1_OWEFU</name>
<organism evidence="2 3">
    <name type="scientific">Owenia fusiformis</name>
    <name type="common">Polychaete worm</name>
    <dbReference type="NCBI Taxonomy" id="6347"/>
    <lineage>
        <taxon>Eukaryota</taxon>
        <taxon>Metazoa</taxon>
        <taxon>Spiralia</taxon>
        <taxon>Lophotrochozoa</taxon>
        <taxon>Annelida</taxon>
        <taxon>Polychaeta</taxon>
        <taxon>Sedentaria</taxon>
        <taxon>Canalipalpata</taxon>
        <taxon>Sabellida</taxon>
        <taxon>Oweniida</taxon>
        <taxon>Oweniidae</taxon>
        <taxon>Owenia</taxon>
    </lineage>
</organism>
<evidence type="ECO:0000313" key="3">
    <source>
        <dbReference type="Proteomes" id="UP000749559"/>
    </source>
</evidence>
<protein>
    <submittedName>
        <fullName evidence="2">Uncharacterized protein</fullName>
    </submittedName>
</protein>
<comment type="caution">
    <text evidence="2">The sequence shown here is derived from an EMBL/GenBank/DDBJ whole genome shotgun (WGS) entry which is preliminary data.</text>
</comment>
<dbReference type="OrthoDB" id="6117194at2759"/>